<evidence type="ECO:0000256" key="3">
    <source>
        <dbReference type="ARBA" id="ARBA00012663"/>
    </source>
</evidence>
<feature type="domain" description="Glycoside hydrolase family 20 catalytic" evidence="6">
    <location>
        <begin position="206"/>
        <end position="341"/>
    </location>
</feature>
<keyword evidence="4" id="KW-0378">Hydrolase</keyword>
<feature type="domain" description="Glycoside Hydrolase 20C C-terminal" evidence="7">
    <location>
        <begin position="498"/>
        <end position="671"/>
    </location>
</feature>
<reference evidence="8" key="1">
    <citation type="journal article" date="2020" name="Fungal Divers.">
        <title>Resolving the Mortierellaceae phylogeny through synthesis of multi-gene phylogenetics and phylogenomics.</title>
        <authorList>
            <person name="Vandepol N."/>
            <person name="Liber J."/>
            <person name="Desiro A."/>
            <person name="Na H."/>
            <person name="Kennedy M."/>
            <person name="Barry K."/>
            <person name="Grigoriev I.V."/>
            <person name="Miller A.N."/>
            <person name="O'Donnell K."/>
            <person name="Stajich J.E."/>
            <person name="Bonito G."/>
        </authorList>
    </citation>
    <scope>NUCLEOTIDE SEQUENCE</scope>
    <source>
        <strain evidence="8">NRRL 2591</strain>
    </source>
</reference>
<gene>
    <name evidence="8" type="ORF">EC957_012413</name>
</gene>
<comment type="similarity">
    <text evidence="2">Belongs to the glycosyl hydrolase 20 family.</text>
</comment>
<protein>
    <recommendedName>
        <fullName evidence="3">beta-N-acetylhexosaminidase</fullName>
        <ecNumber evidence="3">3.2.1.52</ecNumber>
    </recommendedName>
</protein>
<evidence type="ECO:0000259" key="6">
    <source>
        <dbReference type="Pfam" id="PF00728"/>
    </source>
</evidence>
<sequence>MTTSGGLNILIDLAHVPAELQLGIEAIATNAPQQNISLCESDDHLHDVEIHWLVRFEKDQALSDGECSVTVCQHLETSATQSRVAIEVKYQRKIEVDALKRDLIGPDTRTKHILLTPFRSLGRILGASRQIQGPDPEKTRSLLNYTEKATFENLTVMIDCSRGGVLKQSSVFSMMRNCALMGINMMQLYTEDTYEMEGETFFGYLRGGYTRQELIHMDDYADALGIELVPCIQTLGHLGQMLQWPKYHIYRDTNEVLLANWDETYTLIEKMITTISSPLRSKRIHLGLDEAAGVGEGRYRQIFGCEDPTRVFIHHLKRVQDICKRLDLKPMIWSDMLFTLANKNNSLAGYYDGGTPQLTDNLPPDIDLVYWDYYHTASESYANKIEQHRELGCPSPWVATAAWTWNRFWCALPFSFATIQASCQAAKLECKPDAQGVIGKNVRNMMITIWGDEGHECDMFSALPAMHYFADHGYTQDAEIDLDRLKNCFEGVCGAKFDDWVYASKIDQVMDSDTPLTLKTHFAPNTSKYLLWEDPFLAHISPQYAMMNLETHYAEIAQNLSKMIDYNKEIFPENERLRMAYLVAQALTLKCHLHSRMTIAYRSGDRQELYDLTEGRLVDLQVAVDQLWKYHRSMWHKTNKPFGWEVVEMRYGGLRTRLLTMRDRILEYLEGIENWDRQQQQLQQNDGGALASSVGSQHSNGAHSQNGAAAAASSESNLTSMRRGSWMDKNQQEDRPTIPEFDTNREAMYEYAGCNLLMDYNRVSTPSRPRKKHISTFTRLSFFNFFFFFFLCFPT</sequence>
<dbReference type="Gene3D" id="1.20.120.670">
    <property type="entry name" value="N-acetyl-b-d-glucoasminidase"/>
    <property type="match status" value="1"/>
</dbReference>
<dbReference type="PANTHER" id="PTHR21040">
    <property type="entry name" value="BCDNA.GH04120"/>
    <property type="match status" value="1"/>
</dbReference>
<dbReference type="PANTHER" id="PTHR21040:SF8">
    <property type="entry name" value="BCDNA.GH04120"/>
    <property type="match status" value="1"/>
</dbReference>
<comment type="catalytic activity">
    <reaction evidence="1">
        <text>Hydrolysis of terminal non-reducing N-acetyl-D-hexosamine residues in N-acetyl-beta-D-hexosaminides.</text>
        <dbReference type="EC" id="3.2.1.52"/>
    </reaction>
</comment>
<comment type="caution">
    <text evidence="8">The sequence shown here is derived from an EMBL/GenBank/DDBJ whole genome shotgun (WGS) entry which is preliminary data.</text>
</comment>
<evidence type="ECO:0000313" key="9">
    <source>
        <dbReference type="Proteomes" id="UP000723463"/>
    </source>
</evidence>
<dbReference type="Proteomes" id="UP000723463">
    <property type="component" value="Unassembled WGS sequence"/>
</dbReference>
<evidence type="ECO:0000256" key="4">
    <source>
        <dbReference type="ARBA" id="ARBA00022801"/>
    </source>
</evidence>
<organism evidence="8 9">
    <name type="scientific">Mortierella hygrophila</name>
    <dbReference type="NCBI Taxonomy" id="979708"/>
    <lineage>
        <taxon>Eukaryota</taxon>
        <taxon>Fungi</taxon>
        <taxon>Fungi incertae sedis</taxon>
        <taxon>Mucoromycota</taxon>
        <taxon>Mortierellomycotina</taxon>
        <taxon>Mortierellomycetes</taxon>
        <taxon>Mortierellales</taxon>
        <taxon>Mortierellaceae</taxon>
        <taxon>Mortierella</taxon>
    </lineage>
</organism>
<dbReference type="InterPro" id="IPR038901">
    <property type="entry name" value="HEXDC-like"/>
</dbReference>
<evidence type="ECO:0000259" key="7">
    <source>
        <dbReference type="Pfam" id="PF18088"/>
    </source>
</evidence>
<dbReference type="CDD" id="cd06565">
    <property type="entry name" value="GH20_GcnA-like"/>
    <property type="match status" value="1"/>
</dbReference>
<feature type="compositionally biased region" description="Low complexity" evidence="5">
    <location>
        <begin position="699"/>
        <end position="720"/>
    </location>
</feature>
<evidence type="ECO:0000313" key="8">
    <source>
        <dbReference type="EMBL" id="KAF9544118.1"/>
    </source>
</evidence>
<accession>A0A9P6F7F3</accession>
<dbReference type="Pfam" id="PF00728">
    <property type="entry name" value="Glyco_hydro_20"/>
    <property type="match status" value="1"/>
</dbReference>
<feature type="region of interest" description="Disordered" evidence="5">
    <location>
        <begin position="680"/>
        <end position="738"/>
    </location>
</feature>
<dbReference type="EMBL" id="JAAAXW010000098">
    <property type="protein sequence ID" value="KAF9544118.1"/>
    <property type="molecule type" value="Genomic_DNA"/>
</dbReference>
<dbReference type="InterPro" id="IPR015883">
    <property type="entry name" value="Glyco_hydro_20_cat"/>
</dbReference>
<dbReference type="Pfam" id="PF18088">
    <property type="entry name" value="Glyco_H_20C_C"/>
    <property type="match status" value="1"/>
</dbReference>
<dbReference type="SUPFAM" id="SSF51445">
    <property type="entry name" value="(Trans)glycosidases"/>
    <property type="match status" value="1"/>
</dbReference>
<proteinExistence type="inferred from homology"/>
<dbReference type="GO" id="GO:0005975">
    <property type="term" value="P:carbohydrate metabolic process"/>
    <property type="evidence" value="ECO:0007669"/>
    <property type="project" value="InterPro"/>
</dbReference>
<evidence type="ECO:0000256" key="5">
    <source>
        <dbReference type="SAM" id="MobiDB-lite"/>
    </source>
</evidence>
<keyword evidence="9" id="KW-1185">Reference proteome</keyword>
<dbReference type="GO" id="GO:0004563">
    <property type="term" value="F:beta-N-acetylhexosaminidase activity"/>
    <property type="evidence" value="ECO:0007669"/>
    <property type="project" value="UniProtKB-EC"/>
</dbReference>
<dbReference type="AlphaFoldDB" id="A0A9P6F7F3"/>
<evidence type="ECO:0000256" key="2">
    <source>
        <dbReference type="ARBA" id="ARBA00006285"/>
    </source>
</evidence>
<dbReference type="Gene3D" id="3.20.20.80">
    <property type="entry name" value="Glycosidases"/>
    <property type="match status" value="1"/>
</dbReference>
<dbReference type="InterPro" id="IPR017853">
    <property type="entry name" value="GH"/>
</dbReference>
<name>A0A9P6F7F3_9FUNG</name>
<evidence type="ECO:0000256" key="1">
    <source>
        <dbReference type="ARBA" id="ARBA00001231"/>
    </source>
</evidence>
<dbReference type="InterPro" id="IPR041063">
    <property type="entry name" value="Glyco_H_20C_C"/>
</dbReference>
<dbReference type="EC" id="3.2.1.52" evidence="3"/>